<feature type="binding site" evidence="11">
    <location>
        <position position="150"/>
    </location>
    <ligand>
        <name>Zn(2+)</name>
        <dbReference type="ChEBI" id="CHEBI:29105"/>
        <label>1</label>
    </ligand>
</feature>
<dbReference type="CDD" id="cd10747">
    <property type="entry name" value="DnaJ_C"/>
    <property type="match status" value="1"/>
</dbReference>
<feature type="binding site" evidence="11">
    <location>
        <position position="207"/>
    </location>
    <ligand>
        <name>Zn(2+)</name>
        <dbReference type="ChEBI" id="CHEBI:29105"/>
        <label>1</label>
    </ligand>
</feature>
<feature type="binding site" evidence="11">
    <location>
        <position position="147"/>
    </location>
    <ligand>
        <name>Zn(2+)</name>
        <dbReference type="ChEBI" id="CHEBI:29105"/>
        <label>1</label>
    </ligand>
</feature>
<dbReference type="SMART" id="SM00271">
    <property type="entry name" value="DnaJ"/>
    <property type="match status" value="1"/>
</dbReference>
<dbReference type="InterPro" id="IPR001305">
    <property type="entry name" value="HSP_DnaJ_Cys-rich_dom"/>
</dbReference>
<evidence type="ECO:0000256" key="7">
    <source>
        <dbReference type="ARBA" id="ARBA00023016"/>
    </source>
</evidence>
<dbReference type="InterPro" id="IPR018253">
    <property type="entry name" value="DnaJ_domain_CS"/>
</dbReference>
<dbReference type="Pfam" id="PF01556">
    <property type="entry name" value="DnaJ_C"/>
    <property type="match status" value="1"/>
</dbReference>
<dbReference type="Pfam" id="PF00226">
    <property type="entry name" value="DnaJ"/>
    <property type="match status" value="1"/>
</dbReference>
<dbReference type="InterPro" id="IPR036410">
    <property type="entry name" value="HSP_DnaJ_Cys-rich_dom_sf"/>
</dbReference>
<dbReference type="HAMAP" id="MF_01152">
    <property type="entry name" value="DnaJ"/>
    <property type="match status" value="1"/>
</dbReference>
<evidence type="ECO:0000256" key="12">
    <source>
        <dbReference type="PROSITE-ProRule" id="PRU00546"/>
    </source>
</evidence>
<evidence type="ECO:0000256" key="6">
    <source>
        <dbReference type="ARBA" id="ARBA00022833"/>
    </source>
</evidence>
<evidence type="ECO:0000256" key="4">
    <source>
        <dbReference type="ARBA" id="ARBA00022737"/>
    </source>
</evidence>
<comment type="function">
    <text evidence="11">Participates actively in the response to hyperosmotic and heat shock by preventing the aggregation of stress-denatured proteins and by disaggregating proteins, also in an autonomous, DnaK-independent fashion. Unfolded proteins bind initially to DnaJ; upon interaction with the DnaJ-bound protein, DnaK hydrolyzes its bound ATP, resulting in the formation of a stable complex. GrpE releases ADP from DnaK; ATP binding to DnaK triggers the release of the substrate protein, thus completing the reaction cycle. Several rounds of ATP-dependent interactions between DnaJ, DnaK and GrpE are required for fully efficient folding. Also involved, together with DnaK and GrpE, in the DNA replication of plasmids through activation of initiation proteins.</text>
</comment>
<dbReference type="Pfam" id="PF00684">
    <property type="entry name" value="DnaJ_CXXCXGXG"/>
    <property type="match status" value="1"/>
</dbReference>
<feature type="binding site" evidence="11">
    <location>
        <position position="204"/>
    </location>
    <ligand>
        <name>Zn(2+)</name>
        <dbReference type="ChEBI" id="CHEBI:29105"/>
        <label>1</label>
    </ligand>
</feature>
<keyword evidence="4 11" id="KW-0677">Repeat</keyword>
<dbReference type="NCBIfam" id="TIGR02349">
    <property type="entry name" value="DnaJ_bact"/>
    <property type="match status" value="1"/>
</dbReference>
<proteinExistence type="inferred from homology"/>
<dbReference type="GO" id="GO:0042026">
    <property type="term" value="P:protein refolding"/>
    <property type="evidence" value="ECO:0007669"/>
    <property type="project" value="TreeGrafter"/>
</dbReference>
<feature type="binding site" evidence="11">
    <location>
        <position position="167"/>
    </location>
    <ligand>
        <name>Zn(2+)</name>
        <dbReference type="ChEBI" id="CHEBI:29105"/>
        <label>2</label>
    </ligand>
</feature>
<feature type="repeat" description="CXXCXGXG motif" evidence="11">
    <location>
        <begin position="190"/>
        <end position="197"/>
    </location>
</feature>
<dbReference type="EMBL" id="CP158367">
    <property type="protein sequence ID" value="XBX73739.1"/>
    <property type="molecule type" value="Genomic_DNA"/>
</dbReference>
<keyword evidence="3 11" id="KW-0479">Metal-binding</keyword>
<dbReference type="SUPFAM" id="SSF49493">
    <property type="entry name" value="HSP40/DnaJ peptide-binding domain"/>
    <property type="match status" value="2"/>
</dbReference>
<evidence type="ECO:0000256" key="10">
    <source>
        <dbReference type="ARBA" id="ARBA00067609"/>
    </source>
</evidence>
<protein>
    <recommendedName>
        <fullName evidence="10 11">Chaperone protein DnaJ</fullName>
    </recommendedName>
</protein>
<reference evidence="15" key="1">
    <citation type="journal article" date="2013" name="Extremophiles">
        <title>Proteinivorax tanatarense gen. nov., sp. nov., an anaerobic, haloalkaliphilic, proteolytic bacterium isolated from a decaying algal bloom, and proposal of Proteinivoraceae fam. nov.</title>
        <authorList>
            <person name="Kevbrin V."/>
            <person name="Boltyanskaya Y."/>
            <person name="Zhilina T."/>
            <person name="Kolganova T."/>
            <person name="Lavrentjeva E."/>
            <person name="Kuznetsov B."/>
        </authorList>
    </citation>
    <scope>NUCLEOTIDE SEQUENCE</scope>
    <source>
        <strain evidence="15">Z-910T</strain>
    </source>
</reference>
<dbReference type="GO" id="GO:0005737">
    <property type="term" value="C:cytoplasm"/>
    <property type="evidence" value="ECO:0007669"/>
    <property type="project" value="UniProtKB-SubCell"/>
</dbReference>
<dbReference type="InterPro" id="IPR012724">
    <property type="entry name" value="DnaJ"/>
</dbReference>
<dbReference type="GO" id="GO:0006260">
    <property type="term" value="P:DNA replication"/>
    <property type="evidence" value="ECO:0007669"/>
    <property type="project" value="UniProtKB-KW"/>
</dbReference>
<comment type="similarity">
    <text evidence="9 11">Belongs to the DnaJ family.</text>
</comment>
<feature type="binding site" evidence="11">
    <location>
        <position position="164"/>
    </location>
    <ligand>
        <name>Zn(2+)</name>
        <dbReference type="ChEBI" id="CHEBI:29105"/>
        <label>2</label>
    </ligand>
</feature>
<keyword evidence="7 11" id="KW-0346">Stress response</keyword>
<organism evidence="15">
    <name type="scientific">Proteinivorax tanatarense</name>
    <dbReference type="NCBI Taxonomy" id="1260629"/>
    <lineage>
        <taxon>Bacteria</taxon>
        <taxon>Bacillati</taxon>
        <taxon>Bacillota</taxon>
        <taxon>Clostridia</taxon>
        <taxon>Eubacteriales</taxon>
        <taxon>Proteinivoracaceae</taxon>
        <taxon>Proteinivorax</taxon>
    </lineage>
</organism>
<dbReference type="SUPFAM" id="SSF46565">
    <property type="entry name" value="Chaperone J-domain"/>
    <property type="match status" value="1"/>
</dbReference>
<dbReference type="PANTHER" id="PTHR43096:SF48">
    <property type="entry name" value="CHAPERONE PROTEIN DNAJ"/>
    <property type="match status" value="1"/>
</dbReference>
<evidence type="ECO:0000256" key="1">
    <source>
        <dbReference type="ARBA" id="ARBA00022490"/>
    </source>
</evidence>
<dbReference type="GO" id="GO:0016491">
    <property type="term" value="F:oxidoreductase activity"/>
    <property type="evidence" value="ECO:0007669"/>
    <property type="project" value="UniProtKB-KW"/>
</dbReference>
<keyword evidence="6 11" id="KW-0862">Zinc</keyword>
<evidence type="ECO:0000259" key="13">
    <source>
        <dbReference type="PROSITE" id="PS50076"/>
    </source>
</evidence>
<sequence length="375" mass="41347">MNKKDFYEVLGVDKNASEQEIKKAYRKLARKYHPDVNPGNKEAETKFKEAKEAYEVLSDPQKRQQYDQFGHADFDNFGGQGQGFGGQGFGGFEDIFDSFFGGGFGGRTTRRTGPTRGRDLRYDMNISFEEAAFGVEKNIEVEKMERCEKCKGTGAKSSDSVTKCSTCNGTGEIRKTQNTPLGQFVSASPCPQCEGEGTQIKDPCSKCHGQGKYNKRKTINVNIPAGVDHGSRLRVSGEGEPGNKGGPSGDLYVYLNVRPHPKFNRRDNEVISEETISYVQGALGVEIEVDTLDGKGKLKIPAGTQSGTIFKLKDKGIPYLRGNGRGDHHVKVKVTIPKKVDKEERELLEKIAELRGDDIDSSGKGILNRVKDAFK</sequence>
<feature type="repeat" description="CXXCXGXG motif" evidence="11">
    <location>
        <begin position="164"/>
        <end position="171"/>
    </location>
</feature>
<dbReference type="FunFam" id="2.10.230.10:FF:000002">
    <property type="entry name" value="Molecular chaperone DnaJ"/>
    <property type="match status" value="1"/>
</dbReference>
<evidence type="ECO:0000256" key="2">
    <source>
        <dbReference type="ARBA" id="ARBA00022705"/>
    </source>
</evidence>
<evidence type="ECO:0000256" key="11">
    <source>
        <dbReference type="HAMAP-Rule" id="MF_01152"/>
    </source>
</evidence>
<comment type="subcellular location">
    <subcellularLocation>
        <location evidence="11">Cytoplasm</location>
    </subcellularLocation>
</comment>
<dbReference type="InterPro" id="IPR001623">
    <property type="entry name" value="DnaJ_domain"/>
</dbReference>
<dbReference type="PRINTS" id="PR00625">
    <property type="entry name" value="JDOMAIN"/>
</dbReference>
<dbReference type="PANTHER" id="PTHR43096">
    <property type="entry name" value="DNAJ HOMOLOG 1, MITOCHONDRIAL-RELATED"/>
    <property type="match status" value="1"/>
</dbReference>
<name>A0AAU7VIN2_9FIRM</name>
<dbReference type="InterPro" id="IPR008971">
    <property type="entry name" value="HSP40/DnaJ_pept-bd"/>
</dbReference>
<dbReference type="SUPFAM" id="SSF57938">
    <property type="entry name" value="DnaJ/Hsp40 cysteine-rich domain"/>
    <property type="match status" value="1"/>
</dbReference>
<dbReference type="AlphaFoldDB" id="A0AAU7VIN2"/>
<comment type="subunit">
    <text evidence="11">Homodimer.</text>
</comment>
<dbReference type="CDD" id="cd10719">
    <property type="entry name" value="DnaJ_zf"/>
    <property type="match status" value="1"/>
</dbReference>
<accession>A0AAU7VIN2</accession>
<dbReference type="FunFam" id="2.60.260.20:FF:000005">
    <property type="entry name" value="Chaperone protein dnaJ 1, mitochondrial"/>
    <property type="match status" value="1"/>
</dbReference>
<feature type="binding site" evidence="11">
    <location>
        <position position="190"/>
    </location>
    <ligand>
        <name>Zn(2+)</name>
        <dbReference type="ChEBI" id="CHEBI:29105"/>
        <label>2</label>
    </ligand>
</feature>
<dbReference type="GO" id="GO:0051082">
    <property type="term" value="F:unfolded protein binding"/>
    <property type="evidence" value="ECO:0007669"/>
    <property type="project" value="UniProtKB-UniRule"/>
</dbReference>
<dbReference type="CDD" id="cd06257">
    <property type="entry name" value="DnaJ"/>
    <property type="match status" value="1"/>
</dbReference>
<dbReference type="InterPro" id="IPR036869">
    <property type="entry name" value="J_dom_sf"/>
</dbReference>
<evidence type="ECO:0000256" key="5">
    <source>
        <dbReference type="ARBA" id="ARBA00022771"/>
    </source>
</evidence>
<dbReference type="PROSITE" id="PS00636">
    <property type="entry name" value="DNAJ_1"/>
    <property type="match status" value="1"/>
</dbReference>
<feature type="binding site" evidence="11">
    <location>
        <position position="193"/>
    </location>
    <ligand>
        <name>Zn(2+)</name>
        <dbReference type="ChEBI" id="CHEBI:29105"/>
        <label>2</label>
    </ligand>
</feature>
<feature type="domain" description="J" evidence="13">
    <location>
        <begin position="5"/>
        <end position="70"/>
    </location>
</feature>
<keyword evidence="15" id="KW-0560">Oxidoreductase</keyword>
<feature type="repeat" description="CXXCXGXG motif" evidence="11">
    <location>
        <begin position="147"/>
        <end position="154"/>
    </location>
</feature>
<keyword evidence="2 11" id="KW-0235">DNA replication</keyword>
<evidence type="ECO:0000259" key="14">
    <source>
        <dbReference type="PROSITE" id="PS51188"/>
    </source>
</evidence>
<feature type="repeat" description="CXXCXGXG motif" evidence="11">
    <location>
        <begin position="204"/>
        <end position="211"/>
    </location>
</feature>
<comment type="cofactor">
    <cofactor evidence="11">
        <name>Zn(2+)</name>
        <dbReference type="ChEBI" id="CHEBI:29105"/>
    </cofactor>
    <text evidence="11">Binds 2 Zn(2+) ions per monomer.</text>
</comment>
<evidence type="ECO:0000256" key="3">
    <source>
        <dbReference type="ARBA" id="ARBA00022723"/>
    </source>
</evidence>
<dbReference type="PROSITE" id="PS50076">
    <property type="entry name" value="DNAJ_2"/>
    <property type="match status" value="1"/>
</dbReference>
<keyword evidence="5 11" id="KW-0863">Zinc-finger</keyword>
<dbReference type="GO" id="GO:0031072">
    <property type="term" value="F:heat shock protein binding"/>
    <property type="evidence" value="ECO:0007669"/>
    <property type="project" value="InterPro"/>
</dbReference>
<dbReference type="NCBIfam" id="NF008035">
    <property type="entry name" value="PRK10767.1"/>
    <property type="match status" value="1"/>
</dbReference>
<comment type="domain">
    <text evidence="11">The J domain is necessary and sufficient to stimulate DnaK ATPase activity. Zinc center 1 plays an important role in the autonomous, DnaK-independent chaperone activity of DnaJ. Zinc center 2 is essential for interaction with DnaK and for DnaJ activity.</text>
</comment>
<evidence type="ECO:0000256" key="8">
    <source>
        <dbReference type="ARBA" id="ARBA00023186"/>
    </source>
</evidence>
<feature type="domain" description="CR-type" evidence="14">
    <location>
        <begin position="134"/>
        <end position="216"/>
    </location>
</feature>
<reference evidence="15" key="2">
    <citation type="submission" date="2024-06" db="EMBL/GenBank/DDBJ databases">
        <authorList>
            <person name="Petrova K.O."/>
            <person name="Toshchakov S.V."/>
            <person name="Boltjanskaja Y.V."/>
            <person name="Kevbrin V."/>
        </authorList>
    </citation>
    <scope>NUCLEOTIDE SEQUENCE</scope>
    <source>
        <strain evidence="15">Z-910T</strain>
    </source>
</reference>
<dbReference type="InterPro" id="IPR002939">
    <property type="entry name" value="DnaJ_C"/>
</dbReference>
<evidence type="ECO:0000256" key="9">
    <source>
        <dbReference type="ARBA" id="ARBA00061004"/>
    </source>
</evidence>
<feature type="zinc finger region" description="CR-type" evidence="12">
    <location>
        <begin position="134"/>
        <end position="216"/>
    </location>
</feature>
<dbReference type="GO" id="GO:0005524">
    <property type="term" value="F:ATP binding"/>
    <property type="evidence" value="ECO:0007669"/>
    <property type="project" value="InterPro"/>
</dbReference>
<keyword evidence="8 11" id="KW-0143">Chaperone</keyword>
<dbReference type="RefSeq" id="WP_350342501.1">
    <property type="nucleotide sequence ID" value="NZ_CP158367.1"/>
</dbReference>
<keyword evidence="1 11" id="KW-0963">Cytoplasm</keyword>
<dbReference type="GO" id="GO:0008270">
    <property type="term" value="F:zinc ion binding"/>
    <property type="evidence" value="ECO:0007669"/>
    <property type="project" value="UniProtKB-UniRule"/>
</dbReference>
<dbReference type="Gene3D" id="1.10.287.110">
    <property type="entry name" value="DnaJ domain"/>
    <property type="match status" value="1"/>
</dbReference>
<dbReference type="Gene3D" id="2.60.260.20">
    <property type="entry name" value="Urease metallochaperone UreE, N-terminal domain"/>
    <property type="match status" value="2"/>
</dbReference>
<dbReference type="FunFam" id="1.10.287.110:FF:000031">
    <property type="entry name" value="Molecular chaperone DnaJ"/>
    <property type="match status" value="1"/>
</dbReference>
<dbReference type="Gene3D" id="2.10.230.10">
    <property type="entry name" value="Heat shock protein DnaJ, cysteine-rich domain"/>
    <property type="match status" value="1"/>
</dbReference>
<dbReference type="PROSITE" id="PS51188">
    <property type="entry name" value="ZF_CR"/>
    <property type="match status" value="1"/>
</dbReference>
<gene>
    <name evidence="11 15" type="primary">dnaJ</name>
    <name evidence="15" type="ORF">PRVXT_001740</name>
</gene>
<dbReference type="GO" id="GO:0009408">
    <property type="term" value="P:response to heat"/>
    <property type="evidence" value="ECO:0007669"/>
    <property type="project" value="InterPro"/>
</dbReference>
<evidence type="ECO:0000313" key="15">
    <source>
        <dbReference type="EMBL" id="XBX73739.1"/>
    </source>
</evidence>